<sequence length="126" mass="14272">MVPLPVIMGLDGLKSNSSKLGEASKTALDYITSHIRLHSLSLKVQTSEGNYLTNLNVWIEQVDFTTGNPEHSMDDLILKAAIWHNDMYFIQNSPISGDSYCNDMPFTLLEALHFHHLHLLFVDVCW</sequence>
<evidence type="ECO:0000313" key="3">
    <source>
        <dbReference type="Proteomes" id="UP000799118"/>
    </source>
</evidence>
<organism evidence="2 3">
    <name type="scientific">Gymnopus androsaceus JB14</name>
    <dbReference type="NCBI Taxonomy" id="1447944"/>
    <lineage>
        <taxon>Eukaryota</taxon>
        <taxon>Fungi</taxon>
        <taxon>Dikarya</taxon>
        <taxon>Basidiomycota</taxon>
        <taxon>Agaricomycotina</taxon>
        <taxon>Agaricomycetes</taxon>
        <taxon>Agaricomycetidae</taxon>
        <taxon>Agaricales</taxon>
        <taxon>Marasmiineae</taxon>
        <taxon>Omphalotaceae</taxon>
        <taxon>Gymnopus</taxon>
    </lineage>
</organism>
<protein>
    <recommendedName>
        <fullName evidence="1">PIN domain-containing protein</fullName>
    </recommendedName>
</protein>
<dbReference type="InterPro" id="IPR002716">
    <property type="entry name" value="PIN_dom"/>
</dbReference>
<dbReference type="Proteomes" id="UP000799118">
    <property type="component" value="Unassembled WGS sequence"/>
</dbReference>
<proteinExistence type="predicted"/>
<evidence type="ECO:0000259" key="1">
    <source>
        <dbReference type="Pfam" id="PF13638"/>
    </source>
</evidence>
<dbReference type="Pfam" id="PF13638">
    <property type="entry name" value="PIN_4"/>
    <property type="match status" value="1"/>
</dbReference>
<feature type="domain" description="PIN" evidence="1">
    <location>
        <begin position="2"/>
        <end position="86"/>
    </location>
</feature>
<dbReference type="OrthoDB" id="2017974at2759"/>
<accession>A0A6A4GLN9</accession>
<reference evidence="2" key="1">
    <citation type="journal article" date="2019" name="Environ. Microbiol.">
        <title>Fungal ecological strategies reflected in gene transcription - a case study of two litter decomposers.</title>
        <authorList>
            <person name="Barbi F."/>
            <person name="Kohler A."/>
            <person name="Barry K."/>
            <person name="Baskaran P."/>
            <person name="Daum C."/>
            <person name="Fauchery L."/>
            <person name="Ihrmark K."/>
            <person name="Kuo A."/>
            <person name="LaButti K."/>
            <person name="Lipzen A."/>
            <person name="Morin E."/>
            <person name="Grigoriev I.V."/>
            <person name="Henrissat B."/>
            <person name="Lindahl B."/>
            <person name="Martin F."/>
        </authorList>
    </citation>
    <scope>NUCLEOTIDE SEQUENCE</scope>
    <source>
        <strain evidence="2">JB14</strain>
    </source>
</reference>
<keyword evidence="3" id="KW-1185">Reference proteome</keyword>
<gene>
    <name evidence="2" type="ORF">BT96DRAFT_1005848</name>
</gene>
<name>A0A6A4GLN9_9AGAR</name>
<dbReference type="EMBL" id="ML769857">
    <property type="protein sequence ID" value="KAE9386679.1"/>
    <property type="molecule type" value="Genomic_DNA"/>
</dbReference>
<evidence type="ECO:0000313" key="2">
    <source>
        <dbReference type="EMBL" id="KAE9386679.1"/>
    </source>
</evidence>
<dbReference type="Gene3D" id="3.40.50.1010">
    <property type="entry name" value="5'-nuclease"/>
    <property type="match status" value="1"/>
</dbReference>
<dbReference type="AlphaFoldDB" id="A0A6A4GLN9"/>